<dbReference type="Proteomes" id="UP000298213">
    <property type="component" value="Unassembled WGS sequence"/>
</dbReference>
<dbReference type="OrthoDB" id="7173908at2"/>
<name>A0A4Y8ZMZ6_9SPHN</name>
<dbReference type="InterPro" id="IPR009579">
    <property type="entry name" value="DUF1192"/>
</dbReference>
<protein>
    <submittedName>
        <fullName evidence="1">DUF1192 domain-containing protein</fullName>
    </submittedName>
</protein>
<keyword evidence="2" id="KW-1185">Reference proteome</keyword>
<evidence type="ECO:0000313" key="2">
    <source>
        <dbReference type="Proteomes" id="UP000298213"/>
    </source>
</evidence>
<gene>
    <name evidence="1" type="ORF">E2493_15405</name>
</gene>
<accession>A0A4Y8ZMZ6</accession>
<dbReference type="EMBL" id="SPDV01000032">
    <property type="protein sequence ID" value="TFI57370.1"/>
    <property type="molecule type" value="Genomic_DNA"/>
</dbReference>
<dbReference type="AlphaFoldDB" id="A0A4Y8ZMZ6"/>
<sequence length="65" mass="7363">MDLDELFPDKPKDPLTLLVRQDLDPLSVDELHARIAILEEEIGRVRAKISAAVDHRANAESLFKK</sequence>
<reference evidence="1 2" key="1">
    <citation type="submission" date="2019-03" db="EMBL/GenBank/DDBJ databases">
        <title>Genome sequence of Sphingomonas sp. 17J27-24.</title>
        <authorList>
            <person name="Kim M."/>
            <person name="Maeng S."/>
            <person name="Sathiyaraj S."/>
        </authorList>
    </citation>
    <scope>NUCLEOTIDE SEQUENCE [LARGE SCALE GENOMIC DNA]</scope>
    <source>
        <strain evidence="1 2">17J27-24</strain>
    </source>
</reference>
<organism evidence="1 2">
    <name type="scientific">Sphingomonas parva</name>
    <dbReference type="NCBI Taxonomy" id="2555898"/>
    <lineage>
        <taxon>Bacteria</taxon>
        <taxon>Pseudomonadati</taxon>
        <taxon>Pseudomonadota</taxon>
        <taxon>Alphaproteobacteria</taxon>
        <taxon>Sphingomonadales</taxon>
        <taxon>Sphingomonadaceae</taxon>
        <taxon>Sphingomonas</taxon>
    </lineage>
</organism>
<proteinExistence type="predicted"/>
<dbReference type="RefSeq" id="WP_135088378.1">
    <property type="nucleotide sequence ID" value="NZ_SPDV01000032.1"/>
</dbReference>
<evidence type="ECO:0000313" key="1">
    <source>
        <dbReference type="EMBL" id="TFI57370.1"/>
    </source>
</evidence>
<dbReference type="Pfam" id="PF06698">
    <property type="entry name" value="DUF1192"/>
    <property type="match status" value="1"/>
</dbReference>
<comment type="caution">
    <text evidence="1">The sequence shown here is derived from an EMBL/GenBank/DDBJ whole genome shotgun (WGS) entry which is preliminary data.</text>
</comment>